<evidence type="ECO:0000313" key="2">
    <source>
        <dbReference type="EMBL" id="MBB3938792.1"/>
    </source>
</evidence>
<dbReference type="EMBL" id="JACIDY010000001">
    <property type="protein sequence ID" value="MBB3938792.1"/>
    <property type="molecule type" value="Genomic_DNA"/>
</dbReference>
<dbReference type="RefSeq" id="WP_183615660.1">
    <property type="nucleotide sequence ID" value="NZ_JACIDY010000001.1"/>
</dbReference>
<keyword evidence="1" id="KW-0472">Membrane</keyword>
<keyword evidence="1" id="KW-1133">Transmembrane helix</keyword>
<protein>
    <submittedName>
        <fullName evidence="2">Uncharacterized protein</fullName>
    </submittedName>
</protein>
<sequence>MSDANKPTPSRAREILTGRLLLLGFGLSVLGFLVAVDRPDWFAIRPATGTSIAMANASHAAAPLNSEAAEPR</sequence>
<dbReference type="Proteomes" id="UP000561459">
    <property type="component" value="Unassembled WGS sequence"/>
</dbReference>
<keyword evidence="1" id="KW-0812">Transmembrane</keyword>
<evidence type="ECO:0000256" key="1">
    <source>
        <dbReference type="SAM" id="Phobius"/>
    </source>
</evidence>
<comment type="caution">
    <text evidence="2">The sequence shown here is derived from an EMBL/GenBank/DDBJ whole genome shotgun (WGS) entry which is preliminary data.</text>
</comment>
<name>A0A7W6FY52_9SPHN</name>
<feature type="transmembrane region" description="Helical" evidence="1">
    <location>
        <begin position="20"/>
        <end position="36"/>
    </location>
</feature>
<accession>A0A7W6FY52</accession>
<evidence type="ECO:0000313" key="3">
    <source>
        <dbReference type="Proteomes" id="UP000561459"/>
    </source>
</evidence>
<organism evidence="2 3">
    <name type="scientific">Novosphingobium fluoreni</name>
    <dbReference type="NCBI Taxonomy" id="1391222"/>
    <lineage>
        <taxon>Bacteria</taxon>
        <taxon>Pseudomonadati</taxon>
        <taxon>Pseudomonadota</taxon>
        <taxon>Alphaproteobacteria</taxon>
        <taxon>Sphingomonadales</taxon>
        <taxon>Sphingomonadaceae</taxon>
        <taxon>Novosphingobium</taxon>
    </lineage>
</organism>
<proteinExistence type="predicted"/>
<gene>
    <name evidence="2" type="ORF">GGR39_000421</name>
</gene>
<dbReference type="AlphaFoldDB" id="A0A7W6FY52"/>
<reference evidence="2 3" key="1">
    <citation type="submission" date="2020-08" db="EMBL/GenBank/DDBJ databases">
        <title>Genomic Encyclopedia of Type Strains, Phase IV (KMG-IV): sequencing the most valuable type-strain genomes for metagenomic binning, comparative biology and taxonomic classification.</title>
        <authorList>
            <person name="Goeker M."/>
        </authorList>
    </citation>
    <scope>NUCLEOTIDE SEQUENCE [LARGE SCALE GENOMIC DNA]</scope>
    <source>
        <strain evidence="2 3">DSM 27568</strain>
    </source>
</reference>
<keyword evidence="3" id="KW-1185">Reference proteome</keyword>